<name>A0A542ZVC8_RARFA</name>
<dbReference type="EMBL" id="VFOS01000001">
    <property type="protein sequence ID" value="TQL64315.1"/>
    <property type="molecule type" value="Genomic_DNA"/>
</dbReference>
<feature type="transmembrane region" description="Helical" evidence="4">
    <location>
        <begin position="31"/>
        <end position="51"/>
    </location>
</feature>
<dbReference type="GO" id="GO:0015225">
    <property type="term" value="F:biotin transmembrane transporter activity"/>
    <property type="evidence" value="ECO:0007669"/>
    <property type="project" value="UniProtKB-UniRule"/>
</dbReference>
<sequence length="206" mass="20565">MTTKLEGSEQVAGAEASGPHRLSATGRATDLALIATFAALIAVCSLLTGPAVSGVPITLQTFAVLLAGIVLGPWRGAGAVALYIVVGLAGLPIFAGGKAGLAVLSGPSVGYLLSFPLAAAIAGAWLRFARKSGPSVVLVHGSIGVVLATLAIYAVGIPVMAARLGIPFSKALVGNLAFVPFDAIKAALAVAVGAMVLRAYPQLTRR</sequence>
<comment type="subcellular location">
    <subcellularLocation>
        <location evidence="2">Cell membrane</location>
        <topology evidence="2">Multi-pass membrane protein</topology>
    </subcellularLocation>
</comment>
<keyword evidence="6" id="KW-1185">Reference proteome</keyword>
<proteinExistence type="inferred from homology"/>
<dbReference type="AlphaFoldDB" id="A0A542ZVC8"/>
<accession>A0A542ZVC8</accession>
<comment type="caution">
    <text evidence="5">The sequence shown here is derived from an EMBL/GenBank/DDBJ whole genome shotgun (WGS) entry which is preliminary data.</text>
</comment>
<keyword evidence="2 4" id="KW-0472">Membrane</keyword>
<organism evidence="5 6">
    <name type="scientific">Rarobacter faecitabidus</name>
    <dbReference type="NCBI Taxonomy" id="13243"/>
    <lineage>
        <taxon>Bacteria</taxon>
        <taxon>Bacillati</taxon>
        <taxon>Actinomycetota</taxon>
        <taxon>Actinomycetes</taxon>
        <taxon>Micrococcales</taxon>
        <taxon>Rarobacteraceae</taxon>
        <taxon>Rarobacter</taxon>
    </lineage>
</organism>
<evidence type="ECO:0000256" key="1">
    <source>
        <dbReference type="ARBA" id="ARBA00010692"/>
    </source>
</evidence>
<gene>
    <name evidence="5" type="ORF">FB461_0813</name>
</gene>
<feature type="transmembrane region" description="Helical" evidence="4">
    <location>
        <begin position="57"/>
        <end position="74"/>
    </location>
</feature>
<evidence type="ECO:0000313" key="5">
    <source>
        <dbReference type="EMBL" id="TQL64315.1"/>
    </source>
</evidence>
<feature type="transmembrane region" description="Helical" evidence="4">
    <location>
        <begin position="109"/>
        <end position="129"/>
    </location>
</feature>
<dbReference type="Pfam" id="PF02632">
    <property type="entry name" value="BioY"/>
    <property type="match status" value="1"/>
</dbReference>
<keyword evidence="2" id="KW-1003">Cell membrane</keyword>
<feature type="transmembrane region" description="Helical" evidence="4">
    <location>
        <begin position="81"/>
        <end position="103"/>
    </location>
</feature>
<dbReference type="PANTHER" id="PTHR34295">
    <property type="entry name" value="BIOTIN TRANSPORTER BIOY"/>
    <property type="match status" value="1"/>
</dbReference>
<keyword evidence="4" id="KW-1133">Transmembrane helix</keyword>
<evidence type="ECO:0000313" key="6">
    <source>
        <dbReference type="Proteomes" id="UP000315389"/>
    </source>
</evidence>
<reference evidence="5 6" key="1">
    <citation type="submission" date="2019-06" db="EMBL/GenBank/DDBJ databases">
        <title>Sequencing the genomes of 1000 actinobacteria strains.</title>
        <authorList>
            <person name="Klenk H.-P."/>
        </authorList>
    </citation>
    <scope>NUCLEOTIDE SEQUENCE [LARGE SCALE GENOMIC DNA]</scope>
    <source>
        <strain evidence="5 6">DSM 4813</strain>
    </source>
</reference>
<dbReference type="GO" id="GO:0005886">
    <property type="term" value="C:plasma membrane"/>
    <property type="evidence" value="ECO:0007669"/>
    <property type="project" value="UniProtKB-SubCell"/>
</dbReference>
<evidence type="ECO:0000256" key="3">
    <source>
        <dbReference type="SAM" id="MobiDB-lite"/>
    </source>
</evidence>
<comment type="similarity">
    <text evidence="1 2">Belongs to the BioY family.</text>
</comment>
<evidence type="ECO:0000256" key="4">
    <source>
        <dbReference type="SAM" id="Phobius"/>
    </source>
</evidence>
<feature type="transmembrane region" description="Helical" evidence="4">
    <location>
        <begin position="136"/>
        <end position="156"/>
    </location>
</feature>
<dbReference type="InterPro" id="IPR003784">
    <property type="entry name" value="BioY"/>
</dbReference>
<feature type="transmembrane region" description="Helical" evidence="4">
    <location>
        <begin position="176"/>
        <end position="197"/>
    </location>
</feature>
<dbReference type="PIRSF" id="PIRSF016661">
    <property type="entry name" value="BioY"/>
    <property type="match status" value="1"/>
</dbReference>
<dbReference type="RefSeq" id="WP_142119168.1">
    <property type="nucleotide sequence ID" value="NZ_BAAASV010000003.1"/>
</dbReference>
<feature type="region of interest" description="Disordered" evidence="3">
    <location>
        <begin position="1"/>
        <end position="20"/>
    </location>
</feature>
<dbReference type="OrthoDB" id="9803495at2"/>
<protein>
    <recommendedName>
        <fullName evidence="2">Biotin transporter</fullName>
    </recommendedName>
</protein>
<dbReference type="Gene3D" id="1.10.1760.20">
    <property type="match status" value="1"/>
</dbReference>
<evidence type="ECO:0000256" key="2">
    <source>
        <dbReference type="PIRNR" id="PIRNR016661"/>
    </source>
</evidence>
<keyword evidence="4" id="KW-0812">Transmembrane</keyword>
<keyword evidence="2" id="KW-0813">Transport</keyword>
<dbReference type="Proteomes" id="UP000315389">
    <property type="component" value="Unassembled WGS sequence"/>
</dbReference>
<dbReference type="PANTHER" id="PTHR34295:SF1">
    <property type="entry name" value="BIOTIN TRANSPORTER BIOY"/>
    <property type="match status" value="1"/>
</dbReference>